<organism evidence="1">
    <name type="scientific">Firmicutes phage HS11</name>
    <dbReference type="NCBI Taxonomy" id="3056393"/>
    <lineage>
        <taxon>Viruses</taxon>
    </lineage>
</organism>
<name>A0AA49X8D7_9VIRU</name>
<evidence type="ECO:0000313" key="1">
    <source>
        <dbReference type="EMBL" id="WLJ25937.1"/>
    </source>
</evidence>
<dbReference type="EMBL" id="OQ890319">
    <property type="protein sequence ID" value="WLJ25937.1"/>
    <property type="molecule type" value="Genomic_DNA"/>
</dbReference>
<proteinExistence type="predicted"/>
<protein>
    <submittedName>
        <fullName evidence="1">Uncharacterized protein</fullName>
    </submittedName>
</protein>
<accession>A0AA49X8D7</accession>
<sequence length="78" mass="8844">MIVAIIVIISIISSPPFCIYYSAYAIYCQHFSIDLIPIKCAYFNVSSDVRTISHAIFCTKKPPRLRSGPANWAYLHYA</sequence>
<reference evidence="1" key="1">
    <citation type="submission" date="2023-04" db="EMBL/GenBank/DDBJ databases">
        <title>The human skin virome in hidradenitis suppurativa patients.</title>
        <authorList>
            <person name="Jansen D."/>
        </authorList>
    </citation>
    <scope>NUCLEOTIDE SEQUENCE</scope>
    <source>
        <strain evidence="1">VC3_JansenPhageH</strain>
    </source>
</reference>